<protein>
    <submittedName>
        <fullName evidence="1">Uncharacterized protein</fullName>
    </submittedName>
</protein>
<accession>A0AAI9VCP2</accession>
<dbReference type="EMBL" id="MPDP01000166">
    <property type="protein sequence ID" value="KAK1474104.1"/>
    <property type="molecule type" value="Genomic_DNA"/>
</dbReference>
<dbReference type="Proteomes" id="UP001239213">
    <property type="component" value="Unassembled WGS sequence"/>
</dbReference>
<keyword evidence="2" id="KW-1185">Reference proteome</keyword>
<evidence type="ECO:0000313" key="2">
    <source>
        <dbReference type="Proteomes" id="UP001239213"/>
    </source>
</evidence>
<organism evidence="1 2">
    <name type="scientific">Colletotrichum cuscutae</name>
    <dbReference type="NCBI Taxonomy" id="1209917"/>
    <lineage>
        <taxon>Eukaryota</taxon>
        <taxon>Fungi</taxon>
        <taxon>Dikarya</taxon>
        <taxon>Ascomycota</taxon>
        <taxon>Pezizomycotina</taxon>
        <taxon>Sordariomycetes</taxon>
        <taxon>Hypocreomycetidae</taxon>
        <taxon>Glomerellales</taxon>
        <taxon>Glomerellaceae</taxon>
        <taxon>Colletotrichum</taxon>
        <taxon>Colletotrichum acutatum species complex</taxon>
    </lineage>
</organism>
<name>A0AAI9VCP2_9PEZI</name>
<gene>
    <name evidence="1" type="ORF">CCUS01_17135</name>
</gene>
<evidence type="ECO:0000313" key="1">
    <source>
        <dbReference type="EMBL" id="KAK1474104.1"/>
    </source>
</evidence>
<reference evidence="1" key="1">
    <citation type="submission" date="2016-11" db="EMBL/GenBank/DDBJ databases">
        <title>The genome sequence of Colletotrichum cuscutae.</title>
        <authorList>
            <person name="Baroncelli R."/>
        </authorList>
    </citation>
    <scope>NUCLEOTIDE SEQUENCE</scope>
    <source>
        <strain evidence="1">IMI 304802</strain>
    </source>
</reference>
<dbReference type="AlphaFoldDB" id="A0AAI9VCP2"/>
<proteinExistence type="predicted"/>
<comment type="caution">
    <text evidence="1">The sequence shown here is derived from an EMBL/GenBank/DDBJ whole genome shotgun (WGS) entry which is preliminary data.</text>
</comment>
<sequence>MDAMSIVLAPTTGGMKILANNCGWTNADFQRSLSIC</sequence>